<evidence type="ECO:0000313" key="2">
    <source>
        <dbReference type="Proteomes" id="UP001057402"/>
    </source>
</evidence>
<evidence type="ECO:0000313" key="1">
    <source>
        <dbReference type="EMBL" id="KAI4385216.1"/>
    </source>
</evidence>
<name>A0ACB9S198_9MYRT</name>
<proteinExistence type="predicted"/>
<dbReference type="EMBL" id="CM042881">
    <property type="protein sequence ID" value="KAI4385216.1"/>
    <property type="molecule type" value="Genomic_DNA"/>
</dbReference>
<organism evidence="1 2">
    <name type="scientific">Melastoma candidum</name>
    <dbReference type="NCBI Taxonomy" id="119954"/>
    <lineage>
        <taxon>Eukaryota</taxon>
        <taxon>Viridiplantae</taxon>
        <taxon>Streptophyta</taxon>
        <taxon>Embryophyta</taxon>
        <taxon>Tracheophyta</taxon>
        <taxon>Spermatophyta</taxon>
        <taxon>Magnoliopsida</taxon>
        <taxon>eudicotyledons</taxon>
        <taxon>Gunneridae</taxon>
        <taxon>Pentapetalae</taxon>
        <taxon>rosids</taxon>
        <taxon>malvids</taxon>
        <taxon>Myrtales</taxon>
        <taxon>Melastomataceae</taxon>
        <taxon>Melastomatoideae</taxon>
        <taxon>Melastomateae</taxon>
        <taxon>Melastoma</taxon>
    </lineage>
</organism>
<protein>
    <submittedName>
        <fullName evidence="1">Uncharacterized protein</fullName>
    </submittedName>
</protein>
<keyword evidence="2" id="KW-1185">Reference proteome</keyword>
<reference evidence="2" key="1">
    <citation type="journal article" date="2023" name="Front. Plant Sci.">
        <title>Chromosomal-level genome assembly of Melastoma candidum provides insights into trichome evolution.</title>
        <authorList>
            <person name="Zhong Y."/>
            <person name="Wu W."/>
            <person name="Sun C."/>
            <person name="Zou P."/>
            <person name="Liu Y."/>
            <person name="Dai S."/>
            <person name="Zhou R."/>
        </authorList>
    </citation>
    <scope>NUCLEOTIDE SEQUENCE [LARGE SCALE GENOMIC DNA]</scope>
</reference>
<sequence length="145" mass="16843">MTPKWRSVVVCVLMLSFFICIIRARFDASLKGRVCNGELYPRHQASGETEHLYECAVNHVVKLMPRYTPSIRDRQFYYAMRCKDWNSESHVYGRSSCKDELSPDDCAGCLRHALDDLFSVCTHSTGAQVQLEDCRVRYEKYVFND</sequence>
<accession>A0ACB9S198</accession>
<comment type="caution">
    <text evidence="1">The sequence shown here is derived from an EMBL/GenBank/DDBJ whole genome shotgun (WGS) entry which is preliminary data.</text>
</comment>
<gene>
    <name evidence="1" type="ORF">MLD38_003270</name>
</gene>
<dbReference type="Proteomes" id="UP001057402">
    <property type="component" value="Chromosome 2"/>
</dbReference>